<dbReference type="InterPro" id="IPR003441">
    <property type="entry name" value="NAC-dom"/>
</dbReference>
<dbReference type="InterPro" id="IPR036093">
    <property type="entry name" value="NAC_dom_sf"/>
</dbReference>
<feature type="compositionally biased region" description="Basic and acidic residues" evidence="6">
    <location>
        <begin position="44"/>
        <end position="56"/>
    </location>
</feature>
<dbReference type="AlphaFoldDB" id="A0A9Q0EY68"/>
<evidence type="ECO:0000256" key="4">
    <source>
        <dbReference type="ARBA" id="ARBA00023163"/>
    </source>
</evidence>
<dbReference type="OrthoDB" id="774757at2759"/>
<dbReference type="GO" id="GO:0005634">
    <property type="term" value="C:nucleus"/>
    <property type="evidence" value="ECO:0007669"/>
    <property type="project" value="UniProtKB-SubCell"/>
</dbReference>
<accession>A0A9Q0EY68</accession>
<keyword evidence="4" id="KW-0804">Transcription</keyword>
<dbReference type="GO" id="GO:0006355">
    <property type="term" value="P:regulation of DNA-templated transcription"/>
    <property type="evidence" value="ECO:0007669"/>
    <property type="project" value="InterPro"/>
</dbReference>
<dbReference type="Proteomes" id="UP001141552">
    <property type="component" value="Unassembled WGS sequence"/>
</dbReference>
<feature type="region of interest" description="Disordered" evidence="6">
    <location>
        <begin position="243"/>
        <end position="265"/>
    </location>
</feature>
<keyword evidence="9" id="KW-1185">Reference proteome</keyword>
<organism evidence="8 9">
    <name type="scientific">Turnera subulata</name>
    <dbReference type="NCBI Taxonomy" id="218843"/>
    <lineage>
        <taxon>Eukaryota</taxon>
        <taxon>Viridiplantae</taxon>
        <taxon>Streptophyta</taxon>
        <taxon>Embryophyta</taxon>
        <taxon>Tracheophyta</taxon>
        <taxon>Spermatophyta</taxon>
        <taxon>Magnoliopsida</taxon>
        <taxon>eudicotyledons</taxon>
        <taxon>Gunneridae</taxon>
        <taxon>Pentapetalae</taxon>
        <taxon>rosids</taxon>
        <taxon>fabids</taxon>
        <taxon>Malpighiales</taxon>
        <taxon>Passifloraceae</taxon>
        <taxon>Turnera</taxon>
    </lineage>
</organism>
<name>A0A9Q0EY68_9ROSI</name>
<feature type="compositionally biased region" description="Polar residues" evidence="6">
    <location>
        <begin position="1"/>
        <end position="16"/>
    </location>
</feature>
<evidence type="ECO:0000256" key="2">
    <source>
        <dbReference type="ARBA" id="ARBA00023015"/>
    </source>
</evidence>
<evidence type="ECO:0000256" key="1">
    <source>
        <dbReference type="ARBA" id="ARBA00004123"/>
    </source>
</evidence>
<feature type="domain" description="NAC" evidence="7">
    <location>
        <begin position="96"/>
        <end position="238"/>
    </location>
</feature>
<protein>
    <recommendedName>
        <fullName evidence="7">NAC domain-containing protein</fullName>
    </recommendedName>
</protein>
<evidence type="ECO:0000313" key="8">
    <source>
        <dbReference type="EMBL" id="KAJ4821913.1"/>
    </source>
</evidence>
<evidence type="ECO:0000256" key="3">
    <source>
        <dbReference type="ARBA" id="ARBA00023125"/>
    </source>
</evidence>
<proteinExistence type="predicted"/>
<evidence type="ECO:0000313" key="9">
    <source>
        <dbReference type="Proteomes" id="UP001141552"/>
    </source>
</evidence>
<dbReference type="Gene3D" id="2.170.150.80">
    <property type="entry name" value="NAC domain"/>
    <property type="match status" value="1"/>
</dbReference>
<keyword evidence="3" id="KW-0238">DNA-binding</keyword>
<gene>
    <name evidence="8" type="ORF">Tsubulata_017061</name>
</gene>
<keyword evidence="5" id="KW-0539">Nucleus</keyword>
<comment type="caution">
    <text evidence="8">The sequence shown here is derived from an EMBL/GenBank/DDBJ whole genome shotgun (WGS) entry which is preliminary data.</text>
</comment>
<reference evidence="8" key="2">
    <citation type="journal article" date="2023" name="Plants (Basel)">
        <title>Annotation of the Turnera subulata (Passifloraceae) Draft Genome Reveals the S-Locus Evolved after the Divergence of Turneroideae from Passifloroideae in a Stepwise Manner.</title>
        <authorList>
            <person name="Henning P.M."/>
            <person name="Roalson E.H."/>
            <person name="Mir W."/>
            <person name="McCubbin A.G."/>
            <person name="Shore J.S."/>
        </authorList>
    </citation>
    <scope>NUCLEOTIDE SEQUENCE</scope>
    <source>
        <strain evidence="8">F60SS</strain>
    </source>
</reference>
<dbReference type="SUPFAM" id="SSF101941">
    <property type="entry name" value="NAC domain"/>
    <property type="match status" value="1"/>
</dbReference>
<evidence type="ECO:0000259" key="7">
    <source>
        <dbReference type="PROSITE" id="PS51005"/>
    </source>
</evidence>
<comment type="subcellular location">
    <subcellularLocation>
        <location evidence="1">Nucleus</location>
    </subcellularLocation>
</comment>
<dbReference type="PANTHER" id="PTHR31989">
    <property type="entry name" value="NAC DOMAIN-CONTAINING PROTEIN 82-RELATED"/>
    <property type="match status" value="1"/>
</dbReference>
<feature type="region of interest" description="Disordered" evidence="6">
    <location>
        <begin position="1"/>
        <end position="79"/>
    </location>
</feature>
<evidence type="ECO:0000256" key="6">
    <source>
        <dbReference type="SAM" id="MobiDB-lite"/>
    </source>
</evidence>
<evidence type="ECO:0000256" key="5">
    <source>
        <dbReference type="ARBA" id="ARBA00023242"/>
    </source>
</evidence>
<dbReference type="PROSITE" id="PS51005">
    <property type="entry name" value="NAC"/>
    <property type="match status" value="1"/>
</dbReference>
<feature type="compositionally biased region" description="Basic residues" evidence="6">
    <location>
        <begin position="21"/>
        <end position="31"/>
    </location>
</feature>
<dbReference type="EMBL" id="JAKUCV010007814">
    <property type="protein sequence ID" value="KAJ4821913.1"/>
    <property type="molecule type" value="Genomic_DNA"/>
</dbReference>
<feature type="compositionally biased region" description="Polar residues" evidence="6">
    <location>
        <begin position="290"/>
        <end position="299"/>
    </location>
</feature>
<feature type="region of interest" description="Disordered" evidence="6">
    <location>
        <begin position="290"/>
        <end position="309"/>
    </location>
</feature>
<dbReference type="GO" id="GO:0003677">
    <property type="term" value="F:DNA binding"/>
    <property type="evidence" value="ECO:0007669"/>
    <property type="project" value="UniProtKB-KW"/>
</dbReference>
<dbReference type="Pfam" id="PF02365">
    <property type="entry name" value="NAM"/>
    <property type="match status" value="1"/>
</dbReference>
<keyword evidence="2" id="KW-0805">Transcription regulation</keyword>
<sequence length="354" mass="39064">MAQVLPSNYPSSQSLPITPKPPRRPLKRKRSPPPQEEEGDGDGDDGHNRNRHRNPDPHQPTATAQPPPPPPPCSNSLPSWSKDPYVKALGQFGVHLPPGYYFTPSVDELVGHYLLRKINGTLLPIDAALIPDCDVYGDEEPWEIWSRFRRAVDDHRHSLFLLTRLKKRSRRIGTDGGTWHEESKKRHPVNGMIIKAVERHFTYRNISSPNSKFPWLLKEFTLDNYPGADFAVCELRKKGCNSAVRPPDSGPSFAPPPTSHPVSQSDSSIFDLVEDSEAEAGLGRALISIGSTPTSPQQLEETDDVPGKDEEGLINLDAASLLESFGDLADELQVVYDGALIGLEFAPPKAKAQG</sequence>
<reference evidence="8" key="1">
    <citation type="submission" date="2022-02" db="EMBL/GenBank/DDBJ databases">
        <authorList>
            <person name="Henning P.M."/>
            <person name="McCubbin A.G."/>
            <person name="Shore J.S."/>
        </authorList>
    </citation>
    <scope>NUCLEOTIDE SEQUENCE</scope>
    <source>
        <strain evidence="8">F60SS</strain>
        <tissue evidence="8">Leaves</tissue>
    </source>
</reference>